<dbReference type="InterPro" id="IPR000719">
    <property type="entry name" value="Prot_kinase_dom"/>
</dbReference>
<evidence type="ECO:0000256" key="7">
    <source>
        <dbReference type="SAM" id="Phobius"/>
    </source>
</evidence>
<evidence type="ECO:0000313" key="10">
    <source>
        <dbReference type="Proteomes" id="UP000662747"/>
    </source>
</evidence>
<dbReference type="InterPro" id="IPR017441">
    <property type="entry name" value="Protein_kinase_ATP_BS"/>
</dbReference>
<dbReference type="Gene3D" id="1.10.510.10">
    <property type="entry name" value="Transferase(Phosphotransferase) domain 1"/>
    <property type="match status" value="1"/>
</dbReference>
<feature type="region of interest" description="Disordered" evidence="6">
    <location>
        <begin position="324"/>
        <end position="399"/>
    </location>
</feature>
<evidence type="ECO:0000256" key="4">
    <source>
        <dbReference type="ARBA" id="ARBA00022840"/>
    </source>
</evidence>
<dbReference type="Pfam" id="PF00069">
    <property type="entry name" value="Pkinase"/>
    <property type="match status" value="1"/>
</dbReference>
<feature type="region of interest" description="Disordered" evidence="6">
    <location>
        <begin position="411"/>
        <end position="438"/>
    </location>
</feature>
<keyword evidence="1" id="KW-0808">Transferase</keyword>
<gene>
    <name evidence="9" type="ORF">JY651_42820</name>
</gene>
<feature type="transmembrane region" description="Helical" evidence="7">
    <location>
        <begin position="463"/>
        <end position="483"/>
    </location>
</feature>
<keyword evidence="7" id="KW-0812">Transmembrane</keyword>
<organism evidence="9 10">
    <name type="scientific">Pyxidicoccus parkwayensis</name>
    <dbReference type="NCBI Taxonomy" id="2813578"/>
    <lineage>
        <taxon>Bacteria</taxon>
        <taxon>Pseudomonadati</taxon>
        <taxon>Myxococcota</taxon>
        <taxon>Myxococcia</taxon>
        <taxon>Myxococcales</taxon>
        <taxon>Cystobacterineae</taxon>
        <taxon>Myxococcaceae</taxon>
        <taxon>Pyxidicoccus</taxon>
    </lineage>
</organism>
<dbReference type="PANTHER" id="PTHR43289">
    <property type="entry name" value="MITOGEN-ACTIVATED PROTEIN KINASE KINASE KINASE 20-RELATED"/>
    <property type="match status" value="1"/>
</dbReference>
<dbReference type="InterPro" id="IPR008266">
    <property type="entry name" value="Tyr_kinase_AS"/>
</dbReference>
<keyword evidence="7" id="KW-0472">Membrane</keyword>
<evidence type="ECO:0000256" key="1">
    <source>
        <dbReference type="ARBA" id="ARBA00022679"/>
    </source>
</evidence>
<evidence type="ECO:0000256" key="3">
    <source>
        <dbReference type="ARBA" id="ARBA00022777"/>
    </source>
</evidence>
<proteinExistence type="predicted"/>
<dbReference type="RefSeq" id="WP_206723392.1">
    <property type="nucleotide sequence ID" value="NZ_CP071090.1"/>
</dbReference>
<feature type="compositionally biased region" description="Low complexity" evidence="6">
    <location>
        <begin position="577"/>
        <end position="589"/>
    </location>
</feature>
<keyword evidence="3 9" id="KW-0418">Kinase</keyword>
<dbReference type="Proteomes" id="UP000662747">
    <property type="component" value="Chromosome"/>
</dbReference>
<dbReference type="InterPro" id="IPR011009">
    <property type="entry name" value="Kinase-like_dom_sf"/>
</dbReference>
<keyword evidence="7" id="KW-1133">Transmembrane helix</keyword>
<feature type="region of interest" description="Disordered" evidence="6">
    <location>
        <begin position="499"/>
        <end position="631"/>
    </location>
</feature>
<reference evidence="9 10" key="1">
    <citation type="submission" date="2021-02" db="EMBL/GenBank/DDBJ databases">
        <title>De Novo genome assembly of isolated myxobacteria.</title>
        <authorList>
            <person name="Stevens D.C."/>
        </authorList>
    </citation>
    <scope>NUCLEOTIDE SEQUENCE [LARGE SCALE GENOMIC DNA]</scope>
    <source>
        <strain evidence="10">SCPEA02</strain>
    </source>
</reference>
<dbReference type="PROSITE" id="PS50011">
    <property type="entry name" value="PROTEIN_KINASE_DOM"/>
    <property type="match status" value="1"/>
</dbReference>
<evidence type="ECO:0000256" key="6">
    <source>
        <dbReference type="SAM" id="MobiDB-lite"/>
    </source>
</evidence>
<dbReference type="EMBL" id="CP071090">
    <property type="protein sequence ID" value="QSQ21815.1"/>
    <property type="molecule type" value="Genomic_DNA"/>
</dbReference>
<keyword evidence="2 5" id="KW-0547">Nucleotide-binding</keyword>
<feature type="compositionally biased region" description="Low complexity" evidence="6">
    <location>
        <begin position="510"/>
        <end position="560"/>
    </location>
</feature>
<dbReference type="CDD" id="cd14014">
    <property type="entry name" value="STKc_PknB_like"/>
    <property type="match status" value="1"/>
</dbReference>
<dbReference type="SUPFAM" id="SSF56112">
    <property type="entry name" value="Protein kinase-like (PK-like)"/>
    <property type="match status" value="1"/>
</dbReference>
<protein>
    <submittedName>
        <fullName evidence="9">Protein kinase</fullName>
    </submittedName>
</protein>
<evidence type="ECO:0000256" key="2">
    <source>
        <dbReference type="ARBA" id="ARBA00022741"/>
    </source>
</evidence>
<dbReference type="GO" id="GO:0016301">
    <property type="term" value="F:kinase activity"/>
    <property type="evidence" value="ECO:0007669"/>
    <property type="project" value="UniProtKB-KW"/>
</dbReference>
<evidence type="ECO:0000313" key="9">
    <source>
        <dbReference type="EMBL" id="QSQ21815.1"/>
    </source>
</evidence>
<keyword evidence="10" id="KW-1185">Reference proteome</keyword>
<feature type="compositionally biased region" description="Polar residues" evidence="6">
    <location>
        <begin position="370"/>
        <end position="385"/>
    </location>
</feature>
<dbReference type="PANTHER" id="PTHR43289:SF6">
    <property type="entry name" value="SERINE_THREONINE-PROTEIN KINASE NEKL-3"/>
    <property type="match status" value="1"/>
</dbReference>
<accession>A0ABX7NSQ7</accession>
<evidence type="ECO:0000259" key="8">
    <source>
        <dbReference type="PROSITE" id="PS50011"/>
    </source>
</evidence>
<dbReference type="PROSITE" id="PS00109">
    <property type="entry name" value="PROTEIN_KINASE_TYR"/>
    <property type="match status" value="1"/>
</dbReference>
<dbReference type="PROSITE" id="PS00107">
    <property type="entry name" value="PROTEIN_KINASE_ATP"/>
    <property type="match status" value="1"/>
</dbReference>
<feature type="binding site" evidence="5">
    <location>
        <position position="47"/>
    </location>
    <ligand>
        <name>ATP</name>
        <dbReference type="ChEBI" id="CHEBI:30616"/>
    </ligand>
</feature>
<evidence type="ECO:0000256" key="5">
    <source>
        <dbReference type="PROSITE-ProRule" id="PRU10141"/>
    </source>
</evidence>
<feature type="compositionally biased region" description="Basic and acidic residues" evidence="6">
    <location>
        <begin position="592"/>
        <end position="606"/>
    </location>
</feature>
<sequence>MSTAPTESPRFLGRYELVHPLGQGGMGEVFLAKISGAAGFEKPCIVKTILPALLKDRQFLDRFHHEAKVLVHLVHSSIAQVYDMGEADGTYYMALEYVAGVDLAYLLEQARAQGVAVPVPVALFIGQRMAEGLGYAHRKVGTDGTPLGIVHRDVSPHNVMVSYEGEVKVIDFGLAKSAARSKYTLPSTVMGKLGYMSPEQVRAEPLDHRSDIYSSGVVVWEMLAGRPLIPHGTVGEMMAAMSQPVVPSLSEARPEVDAALESVVRRALEAKPDTRYSRSDEWARALNGELVRTGAAVGAEEVGNFVRALCPEAFASQRKLISKVSSSSGHHRTPTPAPTSSPGTGTGMYGTGPQAYGTGPQAAEEGVSGYDSTVLRSTSDSQPPARQSGGVARPDAVYADGEDADLGATTLRQPSGTGMPPARAGSGGQAVRKQSRPVPSVVVDEEAAEALAERVARKRPMGLYAAIAVLLVIATAAITALFVRQPEAPALVAQPLANNEPGAPAKGHEATGSTGTASATGTPGAAPATGTASATGTPGTAPATGTATGTADPAHGTGTPSTGAVAAGGQGTPTAEAVPSSGSVAAGSATPDKTEPAEPATPDKHPTSTTAKVPGKKKTPTTSAQTPAPEPKVRYVSPSVVLPVSEDSGRHYVEKGWAAGLVEGAEVLVVGAPAKNGQRPVVGLARVQKTGGRGLRKLQKTFLELDDAALASTGTLYVAVPEGKAAALGQGGTEGSTEDAPVEAPTKPKKQTLYASVAQQTGVASFTSPGIKVRNLGVTPWTECTVVKDRRNAAWLGNVEANEEKYVNEKRFKMNTAYDVGSNNVGIYCNEGEVVMPLR</sequence>
<keyword evidence="4 5" id="KW-0067">ATP-binding</keyword>
<name>A0ABX7NSQ7_9BACT</name>
<feature type="domain" description="Protein kinase" evidence="8">
    <location>
        <begin position="15"/>
        <end position="290"/>
    </location>
</feature>
<dbReference type="Gene3D" id="3.30.200.20">
    <property type="entry name" value="Phosphorylase Kinase, domain 1"/>
    <property type="match status" value="1"/>
</dbReference>